<dbReference type="Pfam" id="PF18895">
    <property type="entry name" value="T4SS_pilin"/>
    <property type="match status" value="1"/>
</dbReference>
<feature type="transmembrane region" description="Helical" evidence="1">
    <location>
        <begin position="26"/>
        <end position="48"/>
    </location>
</feature>
<evidence type="ECO:0000313" key="3">
    <source>
        <dbReference type="Proteomes" id="UP000030902"/>
    </source>
</evidence>
<dbReference type="KEGG" id="sox:TM7x_00085"/>
<sequence>MKYLEFFAGLLGSASEVGVPDNQVDIMVIVNFIFKIAGIVAVIVIVIAGINYSLSSGDPAKTASAKNTILYAVIGLVIISSAIAITGYIIGKV</sequence>
<organism evidence="2 3">
    <name type="scientific">Candidatus Nanosynbacter lyticus</name>
    <dbReference type="NCBI Taxonomy" id="2093824"/>
    <lineage>
        <taxon>Bacteria</taxon>
        <taxon>Candidatus Saccharimonadota</taxon>
        <taxon>Candidatus Saccharimonadia</taxon>
        <taxon>Candidatus Nanosynbacterales</taxon>
        <taxon>Candidatus Nanosynbacteraceae</taxon>
        <taxon>Candidatus Nanosynbacter</taxon>
    </lineage>
</organism>
<keyword evidence="1" id="KW-0472">Membrane</keyword>
<gene>
    <name evidence="2" type="ORF">TM7x_00085</name>
</gene>
<feature type="transmembrane region" description="Helical" evidence="1">
    <location>
        <begin position="69"/>
        <end position="90"/>
    </location>
</feature>
<dbReference type="AlphaFoldDB" id="A0A6S4GT44"/>
<reference evidence="2 3" key="1">
    <citation type="journal article" date="2015" name="Proc. Natl. Acad. Sci. U.S.A.">
        <title>Cultivation of a human-associated TM7 phylotype reveals a reduced genome and epibiotic parasitic lifestyle.</title>
        <authorList>
            <person name="He X."/>
            <person name="McLean J.S."/>
            <person name="Edlund A."/>
            <person name="Yooseph S."/>
            <person name="Hall A.P."/>
            <person name="Liu S.Y."/>
            <person name="Dorrestein P.C."/>
            <person name="Esquenazi E."/>
            <person name="Hunter R.C."/>
            <person name="Cheng G."/>
            <person name="Nelson K.E."/>
            <person name="Lux R."/>
            <person name="Shi W."/>
        </authorList>
    </citation>
    <scope>NUCLEOTIDE SEQUENCE [LARGE SCALE GENOMIC DNA]</scope>
    <source>
        <strain evidence="2 3">TM7x</strain>
    </source>
</reference>
<keyword evidence="3" id="KW-1185">Reference proteome</keyword>
<dbReference type="EMBL" id="CP007496">
    <property type="protein sequence ID" value="AJA06267.1"/>
    <property type="molecule type" value="Genomic_DNA"/>
</dbReference>
<dbReference type="InterPro" id="IPR043993">
    <property type="entry name" value="T4SS_pilin"/>
</dbReference>
<dbReference type="Proteomes" id="UP000030902">
    <property type="component" value="Chromosome"/>
</dbReference>
<keyword evidence="1" id="KW-1133">Transmembrane helix</keyword>
<evidence type="ECO:0000313" key="2">
    <source>
        <dbReference type="EMBL" id="AJA06267.1"/>
    </source>
</evidence>
<protein>
    <submittedName>
        <fullName evidence="2">Membrane protein</fullName>
    </submittedName>
</protein>
<name>A0A6S4GT44_9BACT</name>
<proteinExistence type="predicted"/>
<evidence type="ECO:0000256" key="1">
    <source>
        <dbReference type="SAM" id="Phobius"/>
    </source>
</evidence>
<dbReference type="RefSeq" id="WP_052198758.1">
    <property type="nucleotide sequence ID" value="NZ_CP007496.1"/>
</dbReference>
<accession>A0A6S4GT44</accession>
<keyword evidence="1" id="KW-0812">Transmembrane</keyword>